<evidence type="ECO:0000313" key="2">
    <source>
        <dbReference type="EMBL" id="GAX79317.1"/>
    </source>
</evidence>
<dbReference type="EMBL" id="BEGY01000041">
    <property type="protein sequence ID" value="GAX79317.1"/>
    <property type="molecule type" value="Genomic_DNA"/>
</dbReference>
<evidence type="ECO:0000256" key="1">
    <source>
        <dbReference type="ARBA" id="ARBA00004430"/>
    </source>
</evidence>
<dbReference type="AlphaFoldDB" id="A0A250X8D2"/>
<dbReference type="SUPFAM" id="SSF52047">
    <property type="entry name" value="RNI-like"/>
    <property type="match status" value="2"/>
</dbReference>
<comment type="subcellular location">
    <subcellularLocation>
        <location evidence="1">Cytoplasm</location>
        <location evidence="1">Cytoskeleton</location>
        <location evidence="1">Cilium axoneme</location>
    </subcellularLocation>
</comment>
<dbReference type="Proteomes" id="UP000232323">
    <property type="component" value="Unassembled WGS sequence"/>
</dbReference>
<dbReference type="PANTHER" id="PTHR45752">
    <property type="entry name" value="LEUCINE-RICH REPEAT-CONTAINING"/>
    <property type="match status" value="1"/>
</dbReference>
<evidence type="ECO:0000313" key="3">
    <source>
        <dbReference type="Proteomes" id="UP000232323"/>
    </source>
</evidence>
<organism evidence="2 3">
    <name type="scientific">Chlamydomonas eustigma</name>
    <dbReference type="NCBI Taxonomy" id="1157962"/>
    <lineage>
        <taxon>Eukaryota</taxon>
        <taxon>Viridiplantae</taxon>
        <taxon>Chlorophyta</taxon>
        <taxon>core chlorophytes</taxon>
        <taxon>Chlorophyceae</taxon>
        <taxon>CS clade</taxon>
        <taxon>Chlamydomonadales</taxon>
        <taxon>Chlamydomonadaceae</taxon>
        <taxon>Chlamydomonas</taxon>
    </lineage>
</organism>
<comment type="caution">
    <text evidence="2">The sequence shown here is derived from an EMBL/GenBank/DDBJ whole genome shotgun (WGS) entry which is preliminary data.</text>
</comment>
<dbReference type="PANTHER" id="PTHR45752:SF187">
    <property type="entry name" value="LEUCINE-RICH REPEAT AND IQ DOMAIN-CONTAINING PROTEIN 4"/>
    <property type="match status" value="1"/>
</dbReference>
<name>A0A250X8D2_9CHLO</name>
<sequence length="691" mass="75349">MAQRRIQSLNTAGSEHEGVNDVFPLINLTDELLCRIVRLSGNAQGCAGAHSRLMSAVLRSRRAGAADRPEWVLLSGICNKNVSFAQSFGDSTKLTLHVNCEHPRYLQPWFRRWSLRLRPAKDLHALHLELKRDNVSRSESRELSGTNLASSACIMDMLKWVLHGVEDAVQVITINSGYNLYPPILHFGAEDGRFFSQLTHLRSLRLDGALMVTHTEACPHLQQCLISLPQLHDLVLSNNCLDAKDLEALEPVWKHLPVLQSLDLGGNVFVGDAACSMAIALRSLTTLTFLSLSENYLFHDYEDKPTDIQMLSSALSGLSQLKTLDMSSSTSFDSSGCAALVAAFKNLTALQHLNFNELRLGFDAEFFLPTVLSGLTRLQHLSMAGFNSFENVAVFTSVLRTLTGLQYLDLSNGSGLCGLIESPHFALSLQALTRLEVLNLSIVELQCEYWGMVSNFYPALEGMQFSLRSLDVSGHPLLEWNSFEFSNALTCLKHTLQHLSLSACLPRLPLESIAIVATALSGLERLQSIDLSDNSISASSMEVLGPSLGCLHTTLRSLNLSSNRDLLSEDGASHISAALIMLTGLTFLGMSEVSGLSAGVQQLMVLTPSLAALTKLECLDLMRSVFLTEETASSVLAPALRQLSALTQLIVGDCKSINTMGSAVDLPNNESSVVRAVLSEAISHMPACKLR</sequence>
<dbReference type="InterPro" id="IPR032675">
    <property type="entry name" value="LRR_dom_sf"/>
</dbReference>
<proteinExistence type="predicted"/>
<dbReference type="Gene3D" id="3.80.10.10">
    <property type="entry name" value="Ribonuclease Inhibitor"/>
    <property type="match status" value="2"/>
</dbReference>
<reference evidence="2 3" key="1">
    <citation type="submission" date="2017-08" db="EMBL/GenBank/DDBJ databases">
        <title>Acidophilic green algal genome provides insights into adaptation to an acidic environment.</title>
        <authorList>
            <person name="Hirooka S."/>
            <person name="Hirose Y."/>
            <person name="Kanesaki Y."/>
            <person name="Higuchi S."/>
            <person name="Fujiwara T."/>
            <person name="Onuma R."/>
            <person name="Era A."/>
            <person name="Ohbayashi R."/>
            <person name="Uzuka A."/>
            <person name="Nozaki H."/>
            <person name="Yoshikawa H."/>
            <person name="Miyagishima S.Y."/>
        </authorList>
    </citation>
    <scope>NUCLEOTIDE SEQUENCE [LARGE SCALE GENOMIC DNA]</scope>
    <source>
        <strain evidence="2 3">NIES-2499</strain>
    </source>
</reference>
<accession>A0A250X8D2</accession>
<dbReference type="SMART" id="SM00368">
    <property type="entry name" value="LRR_RI"/>
    <property type="match status" value="4"/>
</dbReference>
<dbReference type="OrthoDB" id="608304at2759"/>
<dbReference type="GO" id="GO:0005930">
    <property type="term" value="C:axoneme"/>
    <property type="evidence" value="ECO:0007669"/>
    <property type="project" value="UniProtKB-SubCell"/>
</dbReference>
<gene>
    <name evidence="2" type="ORF">CEUSTIGMA_g6758.t1</name>
</gene>
<keyword evidence="3" id="KW-1185">Reference proteome</keyword>
<dbReference type="InterPro" id="IPR050715">
    <property type="entry name" value="LRR-SigEffector_domain"/>
</dbReference>
<protein>
    <submittedName>
        <fullName evidence="2">Uncharacterized protein</fullName>
    </submittedName>
</protein>